<dbReference type="STRING" id="1346286.SAMN05444362_102150"/>
<sequence length="165" mass="18748">MVIENKIISVLDCSDLEKESLVIKNSFIGKVDLAFTGFKTSSLTITGCVIGELFLHTTWFFQGFILENCTIQKSLDYQMGGHNKKPVIIKNNVFGDFVNFDDCQFDELLIVENNIFCKATNLLIDFHTNESNTFAKTSRINNNIGELSYNKQHYNSIEGGDVKWE</sequence>
<evidence type="ECO:0000313" key="2">
    <source>
        <dbReference type="Proteomes" id="UP000184480"/>
    </source>
</evidence>
<dbReference type="Proteomes" id="UP000184480">
    <property type="component" value="Unassembled WGS sequence"/>
</dbReference>
<dbReference type="RefSeq" id="WP_062176609.1">
    <property type="nucleotide sequence ID" value="NZ_BBXL01000002.1"/>
</dbReference>
<proteinExistence type="predicted"/>
<organism evidence="1 2">
    <name type="scientific">Dysgonomonas macrotermitis</name>
    <dbReference type="NCBI Taxonomy" id="1346286"/>
    <lineage>
        <taxon>Bacteria</taxon>
        <taxon>Pseudomonadati</taxon>
        <taxon>Bacteroidota</taxon>
        <taxon>Bacteroidia</taxon>
        <taxon>Bacteroidales</taxon>
        <taxon>Dysgonomonadaceae</taxon>
        <taxon>Dysgonomonas</taxon>
    </lineage>
</organism>
<name>A0A1M4W7G1_9BACT</name>
<protein>
    <recommendedName>
        <fullName evidence="3">Pentapeptide repeat-containing protein</fullName>
    </recommendedName>
</protein>
<gene>
    <name evidence="1" type="ORF">SAMN05444362_102150</name>
</gene>
<dbReference type="EMBL" id="FQUC01000002">
    <property type="protein sequence ID" value="SHE77214.1"/>
    <property type="molecule type" value="Genomic_DNA"/>
</dbReference>
<evidence type="ECO:0008006" key="3">
    <source>
        <dbReference type="Google" id="ProtNLM"/>
    </source>
</evidence>
<dbReference type="AlphaFoldDB" id="A0A1M4W7G1"/>
<evidence type="ECO:0000313" key="1">
    <source>
        <dbReference type="EMBL" id="SHE77214.1"/>
    </source>
</evidence>
<accession>A0A1M4W7G1</accession>
<reference evidence="2" key="1">
    <citation type="submission" date="2016-11" db="EMBL/GenBank/DDBJ databases">
        <authorList>
            <person name="Varghese N."/>
            <person name="Submissions S."/>
        </authorList>
    </citation>
    <scope>NUCLEOTIDE SEQUENCE [LARGE SCALE GENOMIC DNA]</scope>
    <source>
        <strain evidence="2">DSM 27370</strain>
    </source>
</reference>
<keyword evidence="2" id="KW-1185">Reference proteome</keyword>
<dbReference type="OrthoDB" id="1097343at2"/>